<sequence length="182" mass="20646">MRVSYENFGWPLLMSGETVELLPTLHLLCAPKKLDREKGENQLRDTTLSPCDLTFLCQWIADKLEGLSNWEEIYGGLTAANIILQSVSDEKLEELKLLPELEARVLECHDNFEFRVRIAAGQLMGTMCRRKGLPMFMKFLPSVMTGVTENLERSPDAPATETESSLRELIIAKVSIWCLRLS</sequence>
<accession>A0A3P8IEF5</accession>
<gene>
    <name evidence="1" type="ORF">ECPE_LOCUS17051</name>
</gene>
<keyword evidence="2" id="KW-1185">Reference proteome</keyword>
<proteinExistence type="predicted"/>
<dbReference type="EMBL" id="UZAN01067234">
    <property type="protein sequence ID" value="VDP94328.1"/>
    <property type="molecule type" value="Genomic_DNA"/>
</dbReference>
<name>A0A3P8IEF5_9TREM</name>
<protein>
    <submittedName>
        <fullName evidence="1">Uncharacterized protein</fullName>
    </submittedName>
</protein>
<dbReference type="OrthoDB" id="414039at2759"/>
<evidence type="ECO:0000313" key="1">
    <source>
        <dbReference type="EMBL" id="VDP94328.1"/>
    </source>
</evidence>
<reference evidence="1 2" key="1">
    <citation type="submission" date="2018-11" db="EMBL/GenBank/DDBJ databases">
        <authorList>
            <consortium name="Pathogen Informatics"/>
        </authorList>
    </citation>
    <scope>NUCLEOTIDE SEQUENCE [LARGE SCALE GENOMIC DNA]</scope>
    <source>
        <strain evidence="1 2">Egypt</strain>
    </source>
</reference>
<dbReference type="Proteomes" id="UP000272942">
    <property type="component" value="Unassembled WGS sequence"/>
</dbReference>
<organism evidence="1 2">
    <name type="scientific">Echinostoma caproni</name>
    <dbReference type="NCBI Taxonomy" id="27848"/>
    <lineage>
        <taxon>Eukaryota</taxon>
        <taxon>Metazoa</taxon>
        <taxon>Spiralia</taxon>
        <taxon>Lophotrochozoa</taxon>
        <taxon>Platyhelminthes</taxon>
        <taxon>Trematoda</taxon>
        <taxon>Digenea</taxon>
        <taxon>Plagiorchiida</taxon>
        <taxon>Echinostomata</taxon>
        <taxon>Echinostomatoidea</taxon>
        <taxon>Echinostomatidae</taxon>
        <taxon>Echinostoma</taxon>
    </lineage>
</organism>
<dbReference type="InterPro" id="IPR016024">
    <property type="entry name" value="ARM-type_fold"/>
</dbReference>
<dbReference type="AlphaFoldDB" id="A0A3P8IEF5"/>
<evidence type="ECO:0000313" key="2">
    <source>
        <dbReference type="Proteomes" id="UP000272942"/>
    </source>
</evidence>
<dbReference type="SUPFAM" id="SSF48371">
    <property type="entry name" value="ARM repeat"/>
    <property type="match status" value="1"/>
</dbReference>